<proteinExistence type="predicted"/>
<feature type="region of interest" description="Disordered" evidence="1">
    <location>
        <begin position="106"/>
        <end position="144"/>
    </location>
</feature>
<comment type="caution">
    <text evidence="2">The sequence shown here is derived from an EMBL/GenBank/DDBJ whole genome shotgun (WGS) entry which is preliminary data.</text>
</comment>
<accession>A0A9N9PZ27</accession>
<evidence type="ECO:0000313" key="3">
    <source>
        <dbReference type="Proteomes" id="UP000701801"/>
    </source>
</evidence>
<feature type="region of interest" description="Disordered" evidence="1">
    <location>
        <begin position="71"/>
        <end position="92"/>
    </location>
</feature>
<evidence type="ECO:0000256" key="1">
    <source>
        <dbReference type="SAM" id="MobiDB-lite"/>
    </source>
</evidence>
<dbReference type="AlphaFoldDB" id="A0A9N9PZ27"/>
<organism evidence="2 3">
    <name type="scientific">Hymenoscyphus albidus</name>
    <dbReference type="NCBI Taxonomy" id="595503"/>
    <lineage>
        <taxon>Eukaryota</taxon>
        <taxon>Fungi</taxon>
        <taxon>Dikarya</taxon>
        <taxon>Ascomycota</taxon>
        <taxon>Pezizomycotina</taxon>
        <taxon>Leotiomycetes</taxon>
        <taxon>Helotiales</taxon>
        <taxon>Helotiaceae</taxon>
        <taxon>Hymenoscyphus</taxon>
    </lineage>
</organism>
<reference evidence="2" key="1">
    <citation type="submission" date="2021-07" db="EMBL/GenBank/DDBJ databases">
        <authorList>
            <person name="Durling M."/>
        </authorList>
    </citation>
    <scope>NUCLEOTIDE SEQUENCE</scope>
</reference>
<feature type="compositionally biased region" description="Basic residues" evidence="1">
    <location>
        <begin position="118"/>
        <end position="127"/>
    </location>
</feature>
<keyword evidence="3" id="KW-1185">Reference proteome</keyword>
<feature type="compositionally biased region" description="Polar residues" evidence="1">
    <location>
        <begin position="78"/>
        <end position="88"/>
    </location>
</feature>
<dbReference type="Proteomes" id="UP000701801">
    <property type="component" value="Unassembled WGS sequence"/>
</dbReference>
<dbReference type="OrthoDB" id="10492426at2759"/>
<sequence>MPVVPKPRFVMSQRVGGETDAWNGAKKVLPPRKRNAASIALLGGDRHEARSLGEGLVLLVCMMATTTTPCYDSKPGTAVSSPSPSQLKRGSGMLLDPGSAGGTIYQKQKGGGCEYKHSKAKQSNKQKQKQERVLLGIPDPGKLI</sequence>
<name>A0A9N9PZ27_9HELO</name>
<gene>
    <name evidence="2" type="ORF">HYALB_00006451</name>
</gene>
<dbReference type="EMBL" id="CAJVRM010000069">
    <property type="protein sequence ID" value="CAG8973425.1"/>
    <property type="molecule type" value="Genomic_DNA"/>
</dbReference>
<protein>
    <submittedName>
        <fullName evidence="2">Uncharacterized protein</fullName>
    </submittedName>
</protein>
<evidence type="ECO:0000313" key="2">
    <source>
        <dbReference type="EMBL" id="CAG8973425.1"/>
    </source>
</evidence>